<dbReference type="InParanoid" id="A0A2G5ECZ9"/>
<proteinExistence type="predicted"/>
<sequence length="359" mass="40212">MANQKSDYVEDEEALFNSFSCPVLYYVQSPSTASHVNTNNNELALVLSSPCQSENYAPPRRSNPNHDVARFILSRYSSHGSNNTFIHEKKISYDLQSHETTVGTESGETGTLLRICGVEEHDKDNDIHCNDKDYEDDYEEDDYGMGGKRRGFWRYFSFGTSPSCCWIFLQISWRILVSLCAALLVFYLATNPPPPVMSVKVTGIPQFGLGEGVDQSGVTTKILTCNSTMDLNVDNKSKLFGLHIHPSVIQMSFGPVVFANSQGPKLYAESHVPSTFNLYVGAKNKPMYGAGRSMQDMLKSGKGLPLIIRFRLRSNFKVVWKLINPKFHHDVECMLVLHGDLNKHHSQAYSSNCRIASTS</sequence>
<keyword evidence="2" id="KW-1185">Reference proteome</keyword>
<dbReference type="EMBL" id="KZ305026">
    <property type="protein sequence ID" value="PIA53581.1"/>
    <property type="molecule type" value="Genomic_DNA"/>
</dbReference>
<dbReference type="PANTHER" id="PTHR48436">
    <property type="entry name" value="2, PUTATIVE-RELATED"/>
    <property type="match status" value="1"/>
</dbReference>
<evidence type="ECO:0000313" key="1">
    <source>
        <dbReference type="EMBL" id="PIA53581.1"/>
    </source>
</evidence>
<dbReference type="Proteomes" id="UP000230069">
    <property type="component" value="Unassembled WGS sequence"/>
</dbReference>
<dbReference type="OrthoDB" id="777193at2759"/>
<evidence type="ECO:0000313" key="2">
    <source>
        <dbReference type="Proteomes" id="UP000230069"/>
    </source>
</evidence>
<dbReference type="InterPro" id="IPR055276">
    <property type="entry name" value="NHL41-like"/>
</dbReference>
<accession>A0A2G5ECZ9</accession>
<dbReference type="FunCoup" id="A0A2G5ECZ9">
    <property type="interactions" value="54"/>
</dbReference>
<dbReference type="STRING" id="218851.A0A2G5ECZ9"/>
<protein>
    <recommendedName>
        <fullName evidence="3">Late embryogenesis abundant protein LEA-2 subgroup domain-containing protein</fullName>
    </recommendedName>
</protein>
<reference evidence="1 2" key="1">
    <citation type="submission" date="2017-09" db="EMBL/GenBank/DDBJ databases">
        <title>WGS assembly of Aquilegia coerulea Goldsmith.</title>
        <authorList>
            <person name="Hodges S."/>
            <person name="Kramer E."/>
            <person name="Nordborg M."/>
            <person name="Tomkins J."/>
            <person name="Borevitz J."/>
            <person name="Derieg N."/>
            <person name="Yan J."/>
            <person name="Mihaltcheva S."/>
            <person name="Hayes R.D."/>
            <person name="Rokhsar D."/>
        </authorList>
    </citation>
    <scope>NUCLEOTIDE SEQUENCE [LARGE SCALE GENOMIC DNA]</scope>
    <source>
        <strain evidence="2">cv. Goldsmith</strain>
    </source>
</reference>
<evidence type="ECO:0008006" key="3">
    <source>
        <dbReference type="Google" id="ProtNLM"/>
    </source>
</evidence>
<name>A0A2G5ECZ9_AQUCA</name>
<organism evidence="1 2">
    <name type="scientific">Aquilegia coerulea</name>
    <name type="common">Rocky mountain columbine</name>
    <dbReference type="NCBI Taxonomy" id="218851"/>
    <lineage>
        <taxon>Eukaryota</taxon>
        <taxon>Viridiplantae</taxon>
        <taxon>Streptophyta</taxon>
        <taxon>Embryophyta</taxon>
        <taxon>Tracheophyta</taxon>
        <taxon>Spermatophyta</taxon>
        <taxon>Magnoliopsida</taxon>
        <taxon>Ranunculales</taxon>
        <taxon>Ranunculaceae</taxon>
        <taxon>Thalictroideae</taxon>
        <taxon>Aquilegia</taxon>
    </lineage>
</organism>
<dbReference type="AlphaFoldDB" id="A0A2G5ECZ9"/>
<gene>
    <name evidence="1" type="ORF">AQUCO_00900276v1</name>
</gene>
<dbReference type="PANTHER" id="PTHR48436:SF1">
    <property type="entry name" value="2, PUTATIVE-RELATED"/>
    <property type="match status" value="1"/>
</dbReference>